<evidence type="ECO:0000256" key="3">
    <source>
        <dbReference type="ARBA" id="ARBA00006484"/>
    </source>
</evidence>
<evidence type="ECO:0000256" key="1">
    <source>
        <dbReference type="ARBA" id="ARBA00004173"/>
    </source>
</evidence>
<dbReference type="InterPro" id="IPR036291">
    <property type="entry name" value="NAD(P)-bd_dom_sf"/>
</dbReference>
<dbReference type="SUPFAM" id="SSF55718">
    <property type="entry name" value="SCP-like"/>
    <property type="match status" value="1"/>
</dbReference>
<organism evidence="10 11">
    <name type="scientific">Syphacia muris</name>
    <dbReference type="NCBI Taxonomy" id="451379"/>
    <lineage>
        <taxon>Eukaryota</taxon>
        <taxon>Metazoa</taxon>
        <taxon>Ecdysozoa</taxon>
        <taxon>Nematoda</taxon>
        <taxon>Chromadorea</taxon>
        <taxon>Rhabditida</taxon>
        <taxon>Spirurina</taxon>
        <taxon>Oxyuridomorpha</taxon>
        <taxon>Oxyuroidea</taxon>
        <taxon>Oxyuridae</taxon>
        <taxon>Syphacia</taxon>
    </lineage>
</organism>
<evidence type="ECO:0000256" key="8">
    <source>
        <dbReference type="ARBA" id="ARBA00040243"/>
    </source>
</evidence>
<dbReference type="Gene3D" id="3.30.1050.10">
    <property type="entry name" value="SCP2 sterol-binding domain"/>
    <property type="match status" value="1"/>
</dbReference>
<dbReference type="GO" id="GO:0005777">
    <property type="term" value="C:peroxisome"/>
    <property type="evidence" value="ECO:0007669"/>
    <property type="project" value="UniProtKB-SubCell"/>
</dbReference>
<dbReference type="GO" id="GO:0005739">
    <property type="term" value="C:mitochondrion"/>
    <property type="evidence" value="ECO:0007669"/>
    <property type="project" value="UniProtKB-SubCell"/>
</dbReference>
<dbReference type="PANTHER" id="PTHR42808">
    <property type="entry name" value="HYDROXYSTEROID DEHYDROGENASE-LIKE PROTEIN 2"/>
    <property type="match status" value="1"/>
</dbReference>
<evidence type="ECO:0000256" key="4">
    <source>
        <dbReference type="ARBA" id="ARBA00022857"/>
    </source>
</evidence>
<dbReference type="Proteomes" id="UP000046393">
    <property type="component" value="Unplaced"/>
</dbReference>
<evidence type="ECO:0000313" key="11">
    <source>
        <dbReference type="WBParaSite" id="SMUV_0000623601-mRNA-1"/>
    </source>
</evidence>
<reference evidence="11" key="1">
    <citation type="submission" date="2017-02" db="UniProtKB">
        <authorList>
            <consortium name="WormBaseParasite"/>
        </authorList>
    </citation>
    <scope>IDENTIFICATION</scope>
</reference>
<dbReference type="PANTHER" id="PTHR42808:SF3">
    <property type="entry name" value="HYDROXYSTEROID DEHYDROGENASE-LIKE PROTEIN 2"/>
    <property type="match status" value="1"/>
</dbReference>
<dbReference type="InterPro" id="IPR051935">
    <property type="entry name" value="HSDL2"/>
</dbReference>
<proteinExistence type="inferred from homology"/>
<evidence type="ECO:0000256" key="5">
    <source>
        <dbReference type="ARBA" id="ARBA00023002"/>
    </source>
</evidence>
<dbReference type="Gene3D" id="3.40.50.720">
    <property type="entry name" value="NAD(P)-binding Rossmann-like Domain"/>
    <property type="match status" value="1"/>
</dbReference>
<dbReference type="InterPro" id="IPR036527">
    <property type="entry name" value="SCP2_sterol-bd_dom_sf"/>
</dbReference>
<dbReference type="InterPro" id="IPR002347">
    <property type="entry name" value="SDR_fam"/>
</dbReference>
<keyword evidence="5" id="KW-0560">Oxidoreductase</keyword>
<keyword evidence="6" id="KW-0496">Mitochondrion</keyword>
<dbReference type="CDD" id="cd09762">
    <property type="entry name" value="HSDL2_SDR_c"/>
    <property type="match status" value="1"/>
</dbReference>
<dbReference type="WBParaSite" id="SMUV_0000623601-mRNA-1">
    <property type="protein sequence ID" value="SMUV_0000623601-mRNA-1"/>
    <property type="gene ID" value="SMUV_0000623601"/>
</dbReference>
<name>A0A0N5ANP2_9BILA</name>
<feature type="domain" description="SCP2" evidence="9">
    <location>
        <begin position="400"/>
        <end position="470"/>
    </location>
</feature>
<keyword evidence="7" id="KW-0576">Peroxisome</keyword>
<comment type="similarity">
    <text evidence="3">Belongs to the short-chain dehydrogenases/reductases (SDR) family.</text>
</comment>
<evidence type="ECO:0000256" key="7">
    <source>
        <dbReference type="ARBA" id="ARBA00023140"/>
    </source>
</evidence>
<dbReference type="InterPro" id="IPR003033">
    <property type="entry name" value="SCP2_sterol-bd_dom"/>
</dbReference>
<dbReference type="FunFam" id="3.40.50.720:FF:000301">
    <property type="entry name" value="Hydroxysteroid dehydrogenase like 2"/>
    <property type="match status" value="1"/>
</dbReference>
<dbReference type="Pfam" id="PF00106">
    <property type="entry name" value="adh_short"/>
    <property type="match status" value="1"/>
</dbReference>
<protein>
    <recommendedName>
        <fullName evidence="8">Hydroxysteroid dehydrogenase-like protein 2</fullName>
    </recommendedName>
</protein>
<evidence type="ECO:0000256" key="2">
    <source>
        <dbReference type="ARBA" id="ARBA00004275"/>
    </source>
</evidence>
<sequence length="476" mass="52898">MNCEKFNIFCSFSGKTVFISGASRGIGKAIALKLAEYGANIVVAAKTATKHPKLPGTIYTAVEEIKKAGGDGLACVMDIRSETDVENAVKKAVDHFGGIDVLINNASAISITGTLETSMKKFDLMHSINTRGTFMLSQKCIPYLKHSANPHILNLSPPLLMESKFFSHHVAYTMAKYGMSMCVLGMSEELKPYGIGVNALWPQTAIWTAAMESLGAAKDICRKPSIVADAAYLILSRSGKRFTGNFVTDEEVLKQEGVENFEKYSYNSGSKLLPDFFLPGVEFDDFFSPESGIRIPSSNSSEKLDHNVEHAQNSEKFAIDAGDVSDNDYGFDIKDEKMKSVFISVGDVLDERLVNRLNAVFQFKFRDDLILDLFAKTFFEAKVRIRLFYAAIYSNFFLEVETPFFFIDAKNGSGRIAPGISDEMDVAFEIDRPTFLSIFHGKLSPVKAFFNRDLRVRGDMAKALLLKDVVKKLYKR</sequence>
<keyword evidence="10" id="KW-1185">Reference proteome</keyword>
<dbReference type="PRINTS" id="PR00081">
    <property type="entry name" value="GDHRDH"/>
</dbReference>
<dbReference type="STRING" id="451379.A0A0N5ANP2"/>
<dbReference type="SUPFAM" id="SSF51735">
    <property type="entry name" value="NAD(P)-binding Rossmann-fold domains"/>
    <property type="match status" value="1"/>
</dbReference>
<dbReference type="NCBIfam" id="NF006133">
    <property type="entry name" value="PRK08278.1"/>
    <property type="match status" value="1"/>
</dbReference>
<dbReference type="Pfam" id="PF02036">
    <property type="entry name" value="SCP2"/>
    <property type="match status" value="1"/>
</dbReference>
<dbReference type="GO" id="GO:0016491">
    <property type="term" value="F:oxidoreductase activity"/>
    <property type="evidence" value="ECO:0007669"/>
    <property type="project" value="UniProtKB-KW"/>
</dbReference>
<comment type="subcellular location">
    <subcellularLocation>
        <location evidence="1">Mitochondrion</location>
    </subcellularLocation>
    <subcellularLocation>
        <location evidence="2">Peroxisome</location>
    </subcellularLocation>
</comment>
<dbReference type="AlphaFoldDB" id="A0A0N5ANP2"/>
<evidence type="ECO:0000313" key="10">
    <source>
        <dbReference type="Proteomes" id="UP000046393"/>
    </source>
</evidence>
<accession>A0A0N5ANP2</accession>
<evidence type="ECO:0000259" key="9">
    <source>
        <dbReference type="Pfam" id="PF02036"/>
    </source>
</evidence>
<keyword evidence="4" id="KW-0521">NADP</keyword>
<evidence type="ECO:0000256" key="6">
    <source>
        <dbReference type="ARBA" id="ARBA00023128"/>
    </source>
</evidence>